<name>A0ACB8M862_CITSI</name>
<organism evidence="1 2">
    <name type="scientific">Citrus sinensis</name>
    <name type="common">Sweet orange</name>
    <name type="synonym">Citrus aurantium var. sinensis</name>
    <dbReference type="NCBI Taxonomy" id="2711"/>
    <lineage>
        <taxon>Eukaryota</taxon>
        <taxon>Viridiplantae</taxon>
        <taxon>Streptophyta</taxon>
        <taxon>Embryophyta</taxon>
        <taxon>Tracheophyta</taxon>
        <taxon>Spermatophyta</taxon>
        <taxon>Magnoliopsida</taxon>
        <taxon>eudicotyledons</taxon>
        <taxon>Gunneridae</taxon>
        <taxon>Pentapetalae</taxon>
        <taxon>rosids</taxon>
        <taxon>malvids</taxon>
        <taxon>Sapindales</taxon>
        <taxon>Rutaceae</taxon>
        <taxon>Aurantioideae</taxon>
        <taxon>Citrus</taxon>
    </lineage>
</organism>
<dbReference type="EMBL" id="CM039172">
    <property type="protein sequence ID" value="KAH9781826.1"/>
    <property type="molecule type" value="Genomic_DNA"/>
</dbReference>
<accession>A0ACB8M862</accession>
<gene>
    <name evidence="1" type="ORF">KPL71_008622</name>
</gene>
<sequence length="555" mass="63131">MGGGLALIWRAEVNVSITSYSSHHIDAIVSSGSGLRWRCTGIYSHPELSQKHNTWTLMKRLASLFSYPWCCFGDFNEIMHMHEKNGGNERNLNRVAEFREAVQSCNLQDMGCKGYPYTWSNKRYGDHFIEERLDRFLCSKDWGINFQESLDDGQEIRRLESQINAMLVDEEIYWKQRSRADWLREGDKNTKYFHAKASARKRKNKVWGIENDQGIWLKERDEIEEEICSHFQELFTTSSPTPSQIQATLQGMSAKVTPEMNVQLEKPFTAEDVEEALANMCPTKAPGPDGLPAAFFQKHWKSVRNGVISTCLNVLNEQGNPSTLNHTFIALIPKIANPRKVSDYRPISLCNVIYRVVAKAIANRMKPILSQIISPMQSAFIPNRLITDNVIIGYECLHKIRHNKGKKNGLVALKLDISKAYDRVEWPFLEQTMLKMGFPSHSVALIMRCVTSTSFSVLINGVPKGMIQPERGLRQGCPLSPYLFILCAEALSNLLVVAEQNQLIRGLKFARDVSITHLLFADDSLIFSRASVAECRHLKGIFDKYAAASRQIFNF</sequence>
<keyword evidence="1" id="KW-0808">Transferase</keyword>
<evidence type="ECO:0000313" key="1">
    <source>
        <dbReference type="EMBL" id="KAH9781826.1"/>
    </source>
</evidence>
<comment type="caution">
    <text evidence="1">The sequence shown here is derived from an EMBL/GenBank/DDBJ whole genome shotgun (WGS) entry which is preliminary data.</text>
</comment>
<dbReference type="Proteomes" id="UP000829398">
    <property type="component" value="Chromosome 3"/>
</dbReference>
<keyword evidence="1" id="KW-0695">RNA-directed DNA polymerase</keyword>
<keyword evidence="1" id="KW-0548">Nucleotidyltransferase</keyword>
<protein>
    <submittedName>
        <fullName evidence="1">Reverse transcriptase domain-containing protein</fullName>
    </submittedName>
</protein>
<reference evidence="2" key="1">
    <citation type="journal article" date="2023" name="Hortic. Res.">
        <title>A chromosome-level phased genome enabling allele-level studies in sweet orange: a case study on citrus Huanglongbing tolerance.</title>
        <authorList>
            <person name="Wu B."/>
            <person name="Yu Q."/>
            <person name="Deng Z."/>
            <person name="Duan Y."/>
            <person name="Luo F."/>
            <person name="Gmitter F. Jr."/>
        </authorList>
    </citation>
    <scope>NUCLEOTIDE SEQUENCE [LARGE SCALE GENOMIC DNA]</scope>
    <source>
        <strain evidence="2">cv. Valencia</strain>
    </source>
</reference>
<keyword evidence="2" id="KW-1185">Reference proteome</keyword>
<proteinExistence type="predicted"/>
<evidence type="ECO:0000313" key="2">
    <source>
        <dbReference type="Proteomes" id="UP000829398"/>
    </source>
</evidence>